<dbReference type="Gene3D" id="3.30.420.110">
    <property type="entry name" value="MutS, connector domain"/>
    <property type="match status" value="1"/>
</dbReference>
<sequence length="79" mass="8559">MRVEILANGDGKSNKSWLISKQATPGNLQGIEDVLFVNTDILGAPIVMVLKIRMEDGVKHVGAAYTDASNRMICSATRK</sequence>
<reference evidence="1" key="2">
    <citation type="journal article" date="2019" name="IMA Fungus">
        <title>Genome sequencing and comparison of five Tilletia species to identify candidate genes for the detection of regulated species infecting wheat.</title>
        <authorList>
            <person name="Nguyen H.D.T."/>
            <person name="Sultana T."/>
            <person name="Kesanakurti P."/>
            <person name="Hambleton S."/>
        </authorList>
    </citation>
    <scope>NUCLEOTIDE SEQUENCE</scope>
    <source>
        <strain evidence="1">DAOMC 236422</strain>
    </source>
</reference>
<proteinExistence type="predicted"/>
<keyword evidence="2" id="KW-1185">Reference proteome</keyword>
<dbReference type="AlphaFoldDB" id="A0A8X7N3Y3"/>
<gene>
    <name evidence="1" type="ORF">A4X09_0g6380</name>
</gene>
<dbReference type="GO" id="GO:0005524">
    <property type="term" value="F:ATP binding"/>
    <property type="evidence" value="ECO:0007669"/>
    <property type="project" value="InterPro"/>
</dbReference>
<accession>A0A8X7N3Y3</accession>
<dbReference type="GO" id="GO:0006298">
    <property type="term" value="P:mismatch repair"/>
    <property type="evidence" value="ECO:0007669"/>
    <property type="project" value="InterPro"/>
</dbReference>
<reference evidence="1" key="1">
    <citation type="submission" date="2016-04" db="EMBL/GenBank/DDBJ databases">
        <authorList>
            <person name="Nguyen H.D."/>
            <person name="Samba Siva P."/>
            <person name="Cullis J."/>
            <person name="Levesque C.A."/>
            <person name="Hambleton S."/>
        </authorList>
    </citation>
    <scope>NUCLEOTIDE SEQUENCE</scope>
    <source>
        <strain evidence="1">DAOMC 236422</strain>
    </source>
</reference>
<organism evidence="1 2">
    <name type="scientific">Tilletia walkeri</name>
    <dbReference type="NCBI Taxonomy" id="117179"/>
    <lineage>
        <taxon>Eukaryota</taxon>
        <taxon>Fungi</taxon>
        <taxon>Dikarya</taxon>
        <taxon>Basidiomycota</taxon>
        <taxon>Ustilaginomycotina</taxon>
        <taxon>Exobasidiomycetes</taxon>
        <taxon>Tilletiales</taxon>
        <taxon>Tilletiaceae</taxon>
        <taxon>Tilletia</taxon>
    </lineage>
</organism>
<comment type="caution">
    <text evidence="1">The sequence shown here is derived from an EMBL/GenBank/DDBJ whole genome shotgun (WGS) entry which is preliminary data.</text>
</comment>
<dbReference type="Proteomes" id="UP000078113">
    <property type="component" value="Unassembled WGS sequence"/>
</dbReference>
<evidence type="ECO:0000313" key="1">
    <source>
        <dbReference type="EMBL" id="KAE8265967.1"/>
    </source>
</evidence>
<dbReference type="EMBL" id="LWDG02000402">
    <property type="protein sequence ID" value="KAE8265967.1"/>
    <property type="molecule type" value="Genomic_DNA"/>
</dbReference>
<dbReference type="GO" id="GO:0030983">
    <property type="term" value="F:mismatched DNA binding"/>
    <property type="evidence" value="ECO:0007669"/>
    <property type="project" value="InterPro"/>
</dbReference>
<protein>
    <submittedName>
        <fullName evidence="1">Uncharacterized protein</fullName>
    </submittedName>
</protein>
<name>A0A8X7N3Y3_9BASI</name>
<dbReference type="InterPro" id="IPR036678">
    <property type="entry name" value="MutS_con_dom_sf"/>
</dbReference>
<evidence type="ECO:0000313" key="2">
    <source>
        <dbReference type="Proteomes" id="UP000078113"/>
    </source>
</evidence>